<keyword evidence="1" id="KW-0472">Membrane</keyword>
<evidence type="ECO:0000313" key="2">
    <source>
        <dbReference type="EnsemblMetazoa" id="ENSAATROPP004948"/>
    </source>
</evidence>
<protein>
    <submittedName>
        <fullName evidence="2">Uncharacterized protein</fullName>
    </submittedName>
</protein>
<organism evidence="2 3">
    <name type="scientific">Anopheles atroparvus</name>
    <name type="common">European mosquito</name>
    <dbReference type="NCBI Taxonomy" id="41427"/>
    <lineage>
        <taxon>Eukaryota</taxon>
        <taxon>Metazoa</taxon>
        <taxon>Ecdysozoa</taxon>
        <taxon>Arthropoda</taxon>
        <taxon>Hexapoda</taxon>
        <taxon>Insecta</taxon>
        <taxon>Pterygota</taxon>
        <taxon>Neoptera</taxon>
        <taxon>Endopterygota</taxon>
        <taxon>Diptera</taxon>
        <taxon>Nematocera</taxon>
        <taxon>Culicoidea</taxon>
        <taxon>Culicidae</taxon>
        <taxon>Anophelinae</taxon>
        <taxon>Anopheles</taxon>
    </lineage>
</organism>
<accession>A0AAG5D2T8</accession>
<evidence type="ECO:0000313" key="3">
    <source>
        <dbReference type="Proteomes" id="UP000075880"/>
    </source>
</evidence>
<sequence length="87" mass="9622">MIVKEVASKAPLSAPGQYFLGAIYILYKLPTKHDLSPICSHFQSSMISNDRPVFFHAALFSLSMSPHGVIEFFVLSPRSMACRHPVG</sequence>
<name>A0AAG5D2T8_ANOAO</name>
<keyword evidence="3" id="KW-1185">Reference proteome</keyword>
<proteinExistence type="predicted"/>
<dbReference type="EnsemblMetazoa" id="ENSAATROPT005341">
    <property type="protein sequence ID" value="ENSAATROPP004948"/>
    <property type="gene ID" value="ENSAATROPG004295"/>
</dbReference>
<keyword evidence="1" id="KW-0812">Transmembrane</keyword>
<dbReference type="Proteomes" id="UP000075880">
    <property type="component" value="Unassembled WGS sequence"/>
</dbReference>
<reference evidence="2" key="1">
    <citation type="submission" date="2024-04" db="UniProtKB">
        <authorList>
            <consortium name="EnsemblMetazoa"/>
        </authorList>
    </citation>
    <scope>IDENTIFICATION</scope>
    <source>
        <strain evidence="2">EBRO</strain>
    </source>
</reference>
<dbReference type="AlphaFoldDB" id="A0AAG5D2T8"/>
<feature type="transmembrane region" description="Helical" evidence="1">
    <location>
        <begin position="53"/>
        <end position="75"/>
    </location>
</feature>
<evidence type="ECO:0000256" key="1">
    <source>
        <dbReference type="SAM" id="Phobius"/>
    </source>
</evidence>
<keyword evidence="1" id="KW-1133">Transmembrane helix</keyword>